<dbReference type="InterPro" id="IPR011833">
    <property type="entry name" value="Glycg_phsphrylas"/>
</dbReference>
<evidence type="ECO:0000256" key="4">
    <source>
        <dbReference type="ARBA" id="ARBA00022553"/>
    </source>
</evidence>
<keyword evidence="9 12" id="KW-0119">Carbohydrate metabolism</keyword>
<sequence>MKQDSSTPEPQVAVRVEDARTGMSHEALKRAVLDHLLYTRAKTPRTASPLDIYFAVAHAVRDRLTKRWLRTQRHYVELDPKRSFYLSAEFLLGRLLSHNLMNLGAYDYAVSELARYNVDLAEILEQEPDPGLGNGGLGRLAACFLDSMATQALPGMGYGIRYEFGIFRQEIEGGRQVEQPDEWLRYGNPWEIARPDIAVKVRFGGYVQQSVQPDGSQRFHWVAAQHVFGVPYDTPVAGYGVENVNTLRLWAARASEQFDLAVFNDGDYRRAVEEKALSESISKVLYPKDHSREGRALRLKQQYFFVCCSLQDIMRRYKRQHSGFDAFPDKVSIQMNDTHPAITVAELMRVFVDDELLPWDKAWDLTRRTLAYTNHTLLPEALERWPIELFEELLPRHLQIIFEINHRFLREVHVFAPGDDDRKRRMSIIQEDGGRSVRMAHLAVAGSHKINGVAALHTELLKAKVLRDFAEMWPERFVNKTNGVTPRRWLWQCNPGLSKAISERIGDGWVTQLEQLEQLDNYADDADFHAELSAIKRDNKEQLARIIERRNGVRVSPDSLFDVQVKRIHEYKRQLLDCLHVVALYRRIKFGGARDTVPRTVIFGGKAAPGYEQAKRHIALIHDVGAIINNDPSIGDRLKCVFIANYNVSLAERIIPAADLSEQISLAGKEASGTGNMKFQMNGALTIGTLDGANIEIREEVGADNFFLFGMDAAEVEERRRQGYHPGEYIAGSQELREAIELIESGYFTPGEPERHRAVTDNLRQVDPYLICADFDDYMACQDRVSETYLDQSRWLRMVVKNIAHSGKFSSDRTIAEYAREIWNIEPVLLP</sequence>
<evidence type="ECO:0000256" key="1">
    <source>
        <dbReference type="ARBA" id="ARBA00001275"/>
    </source>
</evidence>
<dbReference type="PIRSF" id="PIRSF000460">
    <property type="entry name" value="Pprylas_GlgP"/>
    <property type="match status" value="1"/>
</dbReference>
<dbReference type="FunFam" id="3.40.50.2000:FF:000197">
    <property type="entry name" value="Alpha-1,4 glucan phosphorylase"/>
    <property type="match status" value="1"/>
</dbReference>
<dbReference type="AlphaFoldDB" id="D0LHK7"/>
<dbReference type="FunFam" id="3.40.50.2000:FF:000002">
    <property type="entry name" value="Alpha-1,4 glucan phosphorylase"/>
    <property type="match status" value="1"/>
</dbReference>
<evidence type="ECO:0000313" key="14">
    <source>
        <dbReference type="Proteomes" id="UP000001880"/>
    </source>
</evidence>
<evidence type="ECO:0000256" key="5">
    <source>
        <dbReference type="ARBA" id="ARBA00022600"/>
    </source>
</evidence>
<evidence type="ECO:0000256" key="9">
    <source>
        <dbReference type="ARBA" id="ARBA00023277"/>
    </source>
</evidence>
<evidence type="ECO:0000256" key="11">
    <source>
        <dbReference type="PIRSR" id="PIRSR000460-1"/>
    </source>
</evidence>
<evidence type="ECO:0000256" key="2">
    <source>
        <dbReference type="ARBA" id="ARBA00001933"/>
    </source>
</evidence>
<comment type="catalytic activity">
    <reaction evidence="1 12">
        <text>[(1-&gt;4)-alpha-D-glucosyl](n) + phosphate = [(1-&gt;4)-alpha-D-glucosyl](n-1) + alpha-D-glucose 1-phosphate</text>
        <dbReference type="Rhea" id="RHEA:41732"/>
        <dbReference type="Rhea" id="RHEA-COMP:9584"/>
        <dbReference type="Rhea" id="RHEA-COMP:9586"/>
        <dbReference type="ChEBI" id="CHEBI:15444"/>
        <dbReference type="ChEBI" id="CHEBI:43474"/>
        <dbReference type="ChEBI" id="CHEBI:58601"/>
        <dbReference type="EC" id="2.4.1.1"/>
    </reaction>
</comment>
<dbReference type="OrthoDB" id="7229284at2"/>
<evidence type="ECO:0000256" key="12">
    <source>
        <dbReference type="RuleBase" id="RU000587"/>
    </source>
</evidence>
<keyword evidence="4" id="KW-0597">Phosphoprotein</keyword>
<dbReference type="PROSITE" id="PS00102">
    <property type="entry name" value="PHOSPHORYLASE"/>
    <property type="match status" value="1"/>
</dbReference>
<proteinExistence type="inferred from homology"/>
<keyword evidence="8 11" id="KW-0663">Pyridoxal phosphate</keyword>
<accession>D0LHK7</accession>
<keyword evidence="6 12" id="KW-0328">Glycosyltransferase</keyword>
<comment type="cofactor">
    <cofactor evidence="2 12">
        <name>pyridoxal 5'-phosphate</name>
        <dbReference type="ChEBI" id="CHEBI:597326"/>
    </cofactor>
</comment>
<dbReference type="CAZy" id="GT35">
    <property type="family name" value="Glycosyltransferase Family 35"/>
</dbReference>
<evidence type="ECO:0000256" key="8">
    <source>
        <dbReference type="ARBA" id="ARBA00022898"/>
    </source>
</evidence>
<dbReference type="CDD" id="cd04300">
    <property type="entry name" value="GT35_Glycogen_Phosphorylase"/>
    <property type="match status" value="1"/>
</dbReference>
<dbReference type="InterPro" id="IPR035090">
    <property type="entry name" value="Pyridoxal_P_attach_site"/>
</dbReference>
<organism evidence="13 14">
    <name type="scientific">Haliangium ochraceum (strain DSM 14365 / JCM 11303 / SMP-2)</name>
    <dbReference type="NCBI Taxonomy" id="502025"/>
    <lineage>
        <taxon>Bacteria</taxon>
        <taxon>Pseudomonadati</taxon>
        <taxon>Myxococcota</taxon>
        <taxon>Polyangia</taxon>
        <taxon>Haliangiales</taxon>
        <taxon>Kofleriaceae</taxon>
        <taxon>Haliangium</taxon>
    </lineage>
</organism>
<dbReference type="GO" id="GO:0005980">
    <property type="term" value="P:glycogen catabolic process"/>
    <property type="evidence" value="ECO:0007669"/>
    <property type="project" value="TreeGrafter"/>
</dbReference>
<dbReference type="FunFam" id="3.40.50.2000:FF:000005">
    <property type="entry name" value="Alpha-1,4 glucan phosphorylase"/>
    <property type="match status" value="1"/>
</dbReference>
<evidence type="ECO:0000313" key="13">
    <source>
        <dbReference type="EMBL" id="ACY12869.1"/>
    </source>
</evidence>
<protein>
    <recommendedName>
        <fullName evidence="12">Alpha-1,4 glucan phosphorylase</fullName>
        <ecNumber evidence="12">2.4.1.1</ecNumber>
    </recommendedName>
</protein>
<comment type="function">
    <text evidence="10">Phosphorylase is an important allosteric enzyme in carbohydrate metabolism. Enzymes from different sources differ in their regulatory mechanisms and in their natural substrates. However, all known phosphorylases share catalytic and structural properties.</text>
</comment>
<name>D0LHK7_HALO1</name>
<dbReference type="Gene3D" id="3.40.50.2000">
    <property type="entry name" value="Glycogen Phosphorylase B"/>
    <property type="match status" value="2"/>
</dbReference>
<evidence type="ECO:0000256" key="6">
    <source>
        <dbReference type="ARBA" id="ARBA00022676"/>
    </source>
</evidence>
<dbReference type="PANTHER" id="PTHR11468">
    <property type="entry name" value="GLYCOGEN PHOSPHORYLASE"/>
    <property type="match status" value="1"/>
</dbReference>
<dbReference type="Proteomes" id="UP000001880">
    <property type="component" value="Chromosome"/>
</dbReference>
<reference evidence="13 14" key="1">
    <citation type="journal article" date="2010" name="Stand. Genomic Sci.">
        <title>Complete genome sequence of Haliangium ochraceum type strain (SMP-2).</title>
        <authorList>
            <consortium name="US DOE Joint Genome Institute (JGI-PGF)"/>
            <person name="Ivanova N."/>
            <person name="Daum C."/>
            <person name="Lang E."/>
            <person name="Abt B."/>
            <person name="Kopitz M."/>
            <person name="Saunders E."/>
            <person name="Lapidus A."/>
            <person name="Lucas S."/>
            <person name="Glavina Del Rio T."/>
            <person name="Nolan M."/>
            <person name="Tice H."/>
            <person name="Copeland A."/>
            <person name="Cheng J.F."/>
            <person name="Chen F."/>
            <person name="Bruce D."/>
            <person name="Goodwin L."/>
            <person name="Pitluck S."/>
            <person name="Mavromatis K."/>
            <person name="Pati A."/>
            <person name="Mikhailova N."/>
            <person name="Chen A."/>
            <person name="Palaniappan K."/>
            <person name="Land M."/>
            <person name="Hauser L."/>
            <person name="Chang Y.J."/>
            <person name="Jeffries C.D."/>
            <person name="Detter J.C."/>
            <person name="Brettin T."/>
            <person name="Rohde M."/>
            <person name="Goker M."/>
            <person name="Bristow J."/>
            <person name="Markowitz V."/>
            <person name="Eisen J.A."/>
            <person name="Hugenholtz P."/>
            <person name="Kyrpides N.C."/>
            <person name="Klenk H.P."/>
        </authorList>
    </citation>
    <scope>NUCLEOTIDE SEQUENCE [LARGE SCALE GENOMIC DNA]</scope>
    <source>
        <strain evidence="14">DSM 14365 / CIP 107738 / JCM 11303 / AJ 13395 / SMP-2</strain>
    </source>
</reference>
<dbReference type="eggNOG" id="COG0058">
    <property type="taxonomic scope" value="Bacteria"/>
</dbReference>
<dbReference type="EMBL" id="CP001804">
    <property type="protein sequence ID" value="ACY12869.1"/>
    <property type="molecule type" value="Genomic_DNA"/>
</dbReference>
<dbReference type="SUPFAM" id="SSF53756">
    <property type="entry name" value="UDP-Glycosyltransferase/glycogen phosphorylase"/>
    <property type="match status" value="1"/>
</dbReference>
<comment type="similarity">
    <text evidence="3 12">Belongs to the glycogen phosphorylase family.</text>
</comment>
<dbReference type="RefSeq" id="WP_012825496.1">
    <property type="nucleotide sequence ID" value="NC_013440.1"/>
</dbReference>
<dbReference type="EC" id="2.4.1.1" evidence="12"/>
<dbReference type="InterPro" id="IPR000811">
    <property type="entry name" value="Glyco_trans_35"/>
</dbReference>
<dbReference type="PANTHER" id="PTHR11468:SF3">
    <property type="entry name" value="GLYCOGEN PHOSPHORYLASE, LIVER FORM"/>
    <property type="match status" value="1"/>
</dbReference>
<keyword evidence="5" id="KW-0321">Glycogen metabolism</keyword>
<keyword evidence="14" id="KW-1185">Reference proteome</keyword>
<dbReference type="Pfam" id="PF00343">
    <property type="entry name" value="Phosphorylase"/>
    <property type="match status" value="1"/>
</dbReference>
<evidence type="ECO:0000256" key="7">
    <source>
        <dbReference type="ARBA" id="ARBA00022679"/>
    </source>
</evidence>
<dbReference type="NCBIfam" id="TIGR02093">
    <property type="entry name" value="P_ylase"/>
    <property type="match status" value="1"/>
</dbReference>
<evidence type="ECO:0000256" key="10">
    <source>
        <dbReference type="ARBA" id="ARBA00025174"/>
    </source>
</evidence>
<dbReference type="HOGENOM" id="CLU_010198_1_1_7"/>
<gene>
    <name evidence="13" type="ordered locus">Hoch_0228</name>
</gene>
<dbReference type="GO" id="GO:0030170">
    <property type="term" value="F:pyridoxal phosphate binding"/>
    <property type="evidence" value="ECO:0007669"/>
    <property type="project" value="InterPro"/>
</dbReference>
<dbReference type="GO" id="GO:0008184">
    <property type="term" value="F:glycogen phosphorylase activity"/>
    <property type="evidence" value="ECO:0007669"/>
    <property type="project" value="InterPro"/>
</dbReference>
<dbReference type="STRING" id="502025.Hoch_0228"/>
<feature type="modified residue" description="N6-(pyridoxal phosphate)lysine" evidence="11">
    <location>
        <position position="678"/>
    </location>
</feature>
<keyword evidence="7 12" id="KW-0808">Transferase</keyword>
<dbReference type="GO" id="GO:0005737">
    <property type="term" value="C:cytoplasm"/>
    <property type="evidence" value="ECO:0007669"/>
    <property type="project" value="TreeGrafter"/>
</dbReference>
<comment type="function">
    <text evidence="12">Allosteric enzyme that catalyzes the rate-limiting step in glycogen catabolism, the phosphorolytic cleavage of glycogen to produce glucose-1-phosphate, and plays a central role in maintaining cellular and organismal glucose homeostasis.</text>
</comment>
<evidence type="ECO:0000256" key="3">
    <source>
        <dbReference type="ARBA" id="ARBA00006047"/>
    </source>
</evidence>
<dbReference type="KEGG" id="hoh:Hoch_0228"/>